<dbReference type="GO" id="GO:0004252">
    <property type="term" value="F:serine-type endopeptidase activity"/>
    <property type="evidence" value="ECO:0007669"/>
    <property type="project" value="InterPro"/>
</dbReference>
<dbReference type="InterPro" id="IPR002142">
    <property type="entry name" value="Peptidase_S49"/>
</dbReference>
<dbReference type="EMBL" id="CP154858">
    <property type="protein sequence ID" value="XDT72932.1"/>
    <property type="molecule type" value="Genomic_DNA"/>
</dbReference>
<keyword evidence="6 14" id="KW-0378">Hydrolase</keyword>
<evidence type="ECO:0000256" key="5">
    <source>
        <dbReference type="ARBA" id="ARBA00022692"/>
    </source>
</evidence>
<evidence type="ECO:0000256" key="2">
    <source>
        <dbReference type="ARBA" id="ARBA00008683"/>
    </source>
</evidence>
<evidence type="ECO:0000259" key="13">
    <source>
        <dbReference type="Pfam" id="PF08496"/>
    </source>
</evidence>
<keyword evidence="7" id="KW-0720">Serine protease</keyword>
<evidence type="ECO:0000256" key="1">
    <source>
        <dbReference type="ARBA" id="ARBA00004236"/>
    </source>
</evidence>
<evidence type="ECO:0000259" key="12">
    <source>
        <dbReference type="Pfam" id="PF01343"/>
    </source>
</evidence>
<dbReference type="KEGG" id="tcd:AAIA72_02795"/>
<name>A0AB39UYF4_9GAMM</name>
<reference evidence="14" key="1">
    <citation type="submission" date="2024-05" db="EMBL/GenBank/DDBJ databases">
        <title>Genome sequencing of novel strain.</title>
        <authorList>
            <person name="Ganbat D."/>
            <person name="Ganbat S."/>
            <person name="Lee S.-J."/>
        </authorList>
    </citation>
    <scope>NUCLEOTIDE SEQUENCE</scope>
    <source>
        <strain evidence="14">SMD15-11</strain>
    </source>
</reference>
<dbReference type="Gene3D" id="3.90.226.10">
    <property type="entry name" value="2-enoyl-CoA Hydratase, Chain A, domain 1"/>
    <property type="match status" value="1"/>
</dbReference>
<feature type="region of interest" description="Disordered" evidence="10">
    <location>
        <begin position="60"/>
        <end position="92"/>
    </location>
</feature>
<proteinExistence type="inferred from homology"/>
<organism evidence="14">
    <name type="scientific">Thermohahella caldifontis</name>
    <dbReference type="NCBI Taxonomy" id="3142973"/>
    <lineage>
        <taxon>Bacteria</taxon>
        <taxon>Pseudomonadati</taxon>
        <taxon>Pseudomonadota</taxon>
        <taxon>Gammaproteobacteria</taxon>
        <taxon>Oceanospirillales</taxon>
        <taxon>Hahellaceae</taxon>
        <taxon>Thermohahella</taxon>
    </lineage>
</organism>
<dbReference type="InterPro" id="IPR029045">
    <property type="entry name" value="ClpP/crotonase-like_dom_sf"/>
</dbReference>
<evidence type="ECO:0000256" key="6">
    <source>
        <dbReference type="ARBA" id="ARBA00022801"/>
    </source>
</evidence>
<dbReference type="PANTHER" id="PTHR42987:SF4">
    <property type="entry name" value="PROTEASE SOHB-RELATED"/>
    <property type="match status" value="1"/>
</dbReference>
<feature type="compositionally biased region" description="Basic and acidic residues" evidence="10">
    <location>
        <begin position="67"/>
        <end position="78"/>
    </location>
</feature>
<gene>
    <name evidence="14" type="primary">sohB</name>
    <name evidence="14" type="ORF">AAIA72_02795</name>
</gene>
<keyword evidence="9 11" id="KW-0472">Membrane</keyword>
<dbReference type="InterPro" id="IPR047272">
    <property type="entry name" value="S49_SppA_C"/>
</dbReference>
<evidence type="ECO:0000256" key="10">
    <source>
        <dbReference type="SAM" id="MobiDB-lite"/>
    </source>
</evidence>
<protein>
    <submittedName>
        <fullName evidence="14">Protease SohB</fullName>
        <ecNumber evidence="14">3.4.21.-</ecNumber>
    </submittedName>
</protein>
<evidence type="ECO:0000256" key="11">
    <source>
        <dbReference type="SAM" id="Phobius"/>
    </source>
</evidence>
<dbReference type="AlphaFoldDB" id="A0AB39UYF4"/>
<dbReference type="GO" id="GO:0005886">
    <property type="term" value="C:plasma membrane"/>
    <property type="evidence" value="ECO:0007669"/>
    <property type="project" value="UniProtKB-SubCell"/>
</dbReference>
<evidence type="ECO:0000256" key="9">
    <source>
        <dbReference type="ARBA" id="ARBA00023136"/>
    </source>
</evidence>
<comment type="subcellular location">
    <subcellularLocation>
        <location evidence="1">Cell membrane</location>
    </subcellularLocation>
</comment>
<feature type="domain" description="Peptidase S49 N-terminal proteobacteria" evidence="13">
    <location>
        <begin position="2"/>
        <end position="154"/>
    </location>
</feature>
<feature type="transmembrane region" description="Helical" evidence="11">
    <location>
        <begin position="6"/>
        <end position="30"/>
    </location>
</feature>
<comment type="similarity">
    <text evidence="2">Belongs to the peptidase S49 family.</text>
</comment>
<dbReference type="Pfam" id="PF08496">
    <property type="entry name" value="Peptidase_S49_N"/>
    <property type="match status" value="1"/>
</dbReference>
<dbReference type="EC" id="3.4.21.-" evidence="14"/>
<sequence>MEFLSEYGLFLAKVVTFVAAIAVVIAMIVASRREQGASKKGHIEVEDLNERFRETRQAMEEAMLSEEEARRKRKEESKAKKKARKKKDKPDDEAEKPRAWVLDFDGDIQASDVARLRECITAVLGVAKAGDEVVVRLESPGGVVHGYGLAASQLERIRQRNIPLTVCVDKVAASGGYLMSCLADKLVAAPFAIVGSIGVVAQLPNFHRLLKKHDIDYEIFTAGKYKRTVTLFGENTEEGKRKFQQDLEDTHALFKEFVHRYRPAVDIEAVSQGDIWYGVRALEKGLIDEIKTSDDYILELASTHKVFHVDWVEKKSLPERLGLGLAAFVDQGVTSVLRRWPGHGA</sequence>
<keyword evidence="4 14" id="KW-0645">Protease</keyword>
<dbReference type="GO" id="GO:0006508">
    <property type="term" value="P:proteolysis"/>
    <property type="evidence" value="ECO:0007669"/>
    <property type="project" value="UniProtKB-KW"/>
</dbReference>
<dbReference type="Pfam" id="PF01343">
    <property type="entry name" value="Peptidase_S49"/>
    <property type="match status" value="1"/>
</dbReference>
<keyword evidence="5 11" id="KW-0812">Transmembrane</keyword>
<accession>A0AB39UYF4</accession>
<dbReference type="PANTHER" id="PTHR42987">
    <property type="entry name" value="PEPTIDASE S49"/>
    <property type="match status" value="1"/>
</dbReference>
<dbReference type="Gene3D" id="6.20.330.10">
    <property type="match status" value="1"/>
</dbReference>
<dbReference type="CDD" id="cd07023">
    <property type="entry name" value="S49_Sppa_N_C"/>
    <property type="match status" value="1"/>
</dbReference>
<dbReference type="RefSeq" id="WP_369601933.1">
    <property type="nucleotide sequence ID" value="NZ_CP154858.1"/>
</dbReference>
<evidence type="ECO:0000256" key="8">
    <source>
        <dbReference type="ARBA" id="ARBA00022989"/>
    </source>
</evidence>
<evidence type="ECO:0000313" key="14">
    <source>
        <dbReference type="EMBL" id="XDT72932.1"/>
    </source>
</evidence>
<dbReference type="SUPFAM" id="SSF52096">
    <property type="entry name" value="ClpP/crotonase"/>
    <property type="match status" value="1"/>
</dbReference>
<dbReference type="NCBIfam" id="NF008745">
    <property type="entry name" value="PRK11778.1"/>
    <property type="match status" value="1"/>
</dbReference>
<evidence type="ECO:0000256" key="4">
    <source>
        <dbReference type="ARBA" id="ARBA00022670"/>
    </source>
</evidence>
<dbReference type="InterPro" id="IPR013703">
    <property type="entry name" value="Peptidase_S49_N_proteobac"/>
</dbReference>
<keyword evidence="8 11" id="KW-1133">Transmembrane helix</keyword>
<evidence type="ECO:0000256" key="7">
    <source>
        <dbReference type="ARBA" id="ARBA00022825"/>
    </source>
</evidence>
<feature type="domain" description="Peptidase S49" evidence="12">
    <location>
        <begin position="158"/>
        <end position="306"/>
    </location>
</feature>
<evidence type="ECO:0000256" key="3">
    <source>
        <dbReference type="ARBA" id="ARBA00022475"/>
    </source>
</evidence>
<keyword evidence="3" id="KW-1003">Cell membrane</keyword>